<sequence length="165" mass="19175">MTSELLDQKIDSFKIIWRKGVFHSGPGIIQKMDGTLLGHIKAGGWINRYISITDTNDKVLIKSYKNKIHSYRYTVKDQNQNPIGIVHGKTDFGLNRDMKMKNEHGEKILELKTNDDNEFEIKTTIGKLVAKDIFMHLENSDEISQLKILDLDYDRKKYWACTSHF</sequence>
<reference evidence="1 2" key="1">
    <citation type="journal article" date="2012" name="J. Bacteriol.">
        <title>Draft Genome Sequence of an Ammonia-Oxidizing Archaeon, "Candidatus Nitrosopumilus sediminis" AR2, from Svalbard in the Arctic Circle.</title>
        <authorList>
            <person name="Park S.J."/>
            <person name="Kim J.G."/>
            <person name="Jung M.Y."/>
            <person name="Kim S.J."/>
            <person name="Cha I.T."/>
            <person name="Ghai R."/>
            <person name="Martin-Cuadrado A.B."/>
            <person name="Rodriguez-Valera F."/>
            <person name="Rhee S.K."/>
        </authorList>
    </citation>
    <scope>NUCLEOTIDE SEQUENCE [LARGE SCALE GENOMIC DNA]</scope>
    <source>
        <strain evidence="1 2">AR2</strain>
    </source>
</reference>
<dbReference type="GeneID" id="13696888"/>
<keyword evidence="2" id="KW-1185">Reference proteome</keyword>
<name>K0BCZ2_9ARCH</name>
<evidence type="ECO:0000313" key="1">
    <source>
        <dbReference type="EMBL" id="AFS82897.1"/>
    </source>
</evidence>
<dbReference type="HOGENOM" id="CLU_1607070_0_0_2"/>
<organism evidence="1 2">
    <name type="scientific">Candidatus Nitrosopumilus sediminis</name>
    <dbReference type="NCBI Taxonomy" id="1229909"/>
    <lineage>
        <taxon>Archaea</taxon>
        <taxon>Nitrososphaerota</taxon>
        <taxon>Nitrososphaeria</taxon>
        <taxon>Nitrosopumilales</taxon>
        <taxon>Nitrosopumilaceae</taxon>
        <taxon>Nitrosopumilus</taxon>
    </lineage>
</organism>
<accession>K0BCZ2</accession>
<protein>
    <submittedName>
        <fullName evidence="1">Uncharacterized protein</fullName>
    </submittedName>
</protein>
<gene>
    <name evidence="1" type="ORF">NSED_05475</name>
</gene>
<dbReference type="AlphaFoldDB" id="K0BCZ2"/>
<dbReference type="PATRIC" id="fig|1229909.8.peg.1201"/>
<evidence type="ECO:0000313" key="2">
    <source>
        <dbReference type="Proteomes" id="UP000006100"/>
    </source>
</evidence>
<dbReference type="EMBL" id="CP003843">
    <property type="protein sequence ID" value="AFS82897.1"/>
    <property type="molecule type" value="Genomic_DNA"/>
</dbReference>
<proteinExistence type="predicted"/>
<dbReference type="KEGG" id="nir:NSED_05475"/>
<dbReference type="RefSeq" id="WP_014965268.1">
    <property type="nucleotide sequence ID" value="NC_018656.1"/>
</dbReference>
<dbReference type="Proteomes" id="UP000006100">
    <property type="component" value="Chromosome"/>
</dbReference>